<organism evidence="1">
    <name type="scientific">hydrothermal vent metagenome</name>
    <dbReference type="NCBI Taxonomy" id="652676"/>
    <lineage>
        <taxon>unclassified sequences</taxon>
        <taxon>metagenomes</taxon>
        <taxon>ecological metagenomes</taxon>
    </lineage>
</organism>
<evidence type="ECO:0000313" key="1">
    <source>
        <dbReference type="EMBL" id="VAW64752.1"/>
    </source>
</evidence>
<sequence length="435" mass="49487">MIMIVIRNIKKTLLLACLPIAVDAADVSYSAGVLLATYENINRLNGSDPENPIKQESSYTLRAGLNLADETADYSINVNGNVRSTKYINNIVNDRVSGDMVANLLWKIRPGQFEWVLNDTFTQSAIVTLANDRPSNRQNVNVISTGPNYSMRFNATNKLLFSGRLESYRYESKLVNRDNNRGTFSVKWATQLNSRLNLSINDEAESVEFNDTRFNSFDRNDIFLGVDYNSGVHSLKAEYGFTNIRNEDRENARFDRYLLGISRASSRDSKILLSYQNSVTDTGRQIIQNVPTDGDGDEVFNTVSNDLFIDETLRAQYVKQGISLGFNLNLYTRDRAFQTQSFLDTESQGAIVSGNWRFTQNKNITYSASYINTLYKNSSLNREDEDYRYTISYKHRFKRHVIIGLSAISSERDSPNTSFSYENLTVILNLNYTSL</sequence>
<dbReference type="GO" id="GO:0008422">
    <property type="term" value="F:beta-glucosidase activity"/>
    <property type="evidence" value="ECO:0007669"/>
    <property type="project" value="UniProtKB-EC"/>
</dbReference>
<protein>
    <submittedName>
        <fullName evidence="1">Beta-glucosidase</fullName>
        <ecNumber evidence="1">3.2.1.21</ecNumber>
    </submittedName>
</protein>
<gene>
    <name evidence="1" type="ORF">MNBD_GAMMA11-1325</name>
</gene>
<dbReference type="AlphaFoldDB" id="A0A3B0XNL9"/>
<reference evidence="1" key="1">
    <citation type="submission" date="2018-06" db="EMBL/GenBank/DDBJ databases">
        <authorList>
            <person name="Zhirakovskaya E."/>
        </authorList>
    </citation>
    <scope>NUCLEOTIDE SEQUENCE</scope>
</reference>
<accession>A0A3B0XNL9</accession>
<keyword evidence="1" id="KW-0378">Hydrolase</keyword>
<dbReference type="EMBL" id="UOFG01000238">
    <property type="protein sequence ID" value="VAW64752.1"/>
    <property type="molecule type" value="Genomic_DNA"/>
</dbReference>
<keyword evidence="1" id="KW-0326">Glycosidase</keyword>
<name>A0A3B0XNL9_9ZZZZ</name>
<proteinExistence type="predicted"/>
<dbReference type="EC" id="3.2.1.21" evidence="1"/>